<dbReference type="InterPro" id="IPR004576">
    <property type="entry name" value="Mfd"/>
</dbReference>
<keyword evidence="17" id="KW-1185">Reference proteome</keyword>
<evidence type="ECO:0000256" key="6">
    <source>
        <dbReference type="ARBA" id="ARBA00022806"/>
    </source>
</evidence>
<dbReference type="InterPro" id="IPR014001">
    <property type="entry name" value="Helicase_ATP-bd"/>
</dbReference>
<keyword evidence="2 13" id="KW-0963">Cytoplasm</keyword>
<dbReference type="Pfam" id="PF03461">
    <property type="entry name" value="TRCF"/>
    <property type="match status" value="1"/>
</dbReference>
<dbReference type="InterPro" id="IPR047112">
    <property type="entry name" value="RecG/Mfd"/>
</dbReference>
<accession>A0A9X1V7V4</accession>
<dbReference type="FunFam" id="3.40.50.300:FF:000546">
    <property type="entry name" value="Transcription-repair-coupling factor"/>
    <property type="match status" value="1"/>
</dbReference>
<dbReference type="SMART" id="SM00487">
    <property type="entry name" value="DEXDc"/>
    <property type="match status" value="1"/>
</dbReference>
<dbReference type="InterPro" id="IPR036101">
    <property type="entry name" value="CarD-like/TRCF_RID_sf"/>
</dbReference>
<dbReference type="NCBIfam" id="TIGR00580">
    <property type="entry name" value="mfd"/>
    <property type="match status" value="1"/>
</dbReference>
<dbReference type="AlphaFoldDB" id="A0A9X1V7V4"/>
<evidence type="ECO:0000256" key="3">
    <source>
        <dbReference type="ARBA" id="ARBA00022741"/>
    </source>
</evidence>
<dbReference type="SMART" id="SM00490">
    <property type="entry name" value="HELICc"/>
    <property type="match status" value="1"/>
</dbReference>
<evidence type="ECO:0000256" key="7">
    <source>
        <dbReference type="ARBA" id="ARBA00022840"/>
    </source>
</evidence>
<dbReference type="SUPFAM" id="SSF143517">
    <property type="entry name" value="TRCF domain-like"/>
    <property type="match status" value="1"/>
</dbReference>
<dbReference type="Gene3D" id="3.40.50.300">
    <property type="entry name" value="P-loop containing nucleotide triphosphate hydrolases"/>
    <property type="match status" value="2"/>
</dbReference>
<dbReference type="InterPro" id="IPR027417">
    <property type="entry name" value="P-loop_NTPase"/>
</dbReference>
<dbReference type="InterPro" id="IPR001650">
    <property type="entry name" value="Helicase_C-like"/>
</dbReference>
<evidence type="ECO:0000256" key="5">
    <source>
        <dbReference type="ARBA" id="ARBA00022801"/>
    </source>
</evidence>
<keyword evidence="7 13" id="KW-0067">ATP-binding</keyword>
<dbReference type="SUPFAM" id="SSF52540">
    <property type="entry name" value="P-loop containing nucleoside triphosphate hydrolases"/>
    <property type="match status" value="4"/>
</dbReference>
<comment type="subcellular location">
    <subcellularLocation>
        <location evidence="1 13">Cytoplasm</location>
    </subcellularLocation>
</comment>
<dbReference type="HAMAP" id="MF_00969">
    <property type="entry name" value="TRCF"/>
    <property type="match status" value="1"/>
</dbReference>
<evidence type="ECO:0000256" key="2">
    <source>
        <dbReference type="ARBA" id="ARBA00022490"/>
    </source>
</evidence>
<dbReference type="InterPro" id="IPR005118">
    <property type="entry name" value="TRCF_C"/>
</dbReference>
<evidence type="ECO:0000256" key="10">
    <source>
        <dbReference type="ARBA" id="ARBA00061104"/>
    </source>
</evidence>
<feature type="domain" description="Helicase ATP-binding" evidence="14">
    <location>
        <begin position="635"/>
        <end position="796"/>
    </location>
</feature>
<dbReference type="EMBL" id="JALBUF010000001">
    <property type="protein sequence ID" value="MCI0182614.1"/>
    <property type="molecule type" value="Genomic_DNA"/>
</dbReference>
<evidence type="ECO:0000256" key="1">
    <source>
        <dbReference type="ARBA" id="ARBA00004496"/>
    </source>
</evidence>
<evidence type="ECO:0000256" key="11">
    <source>
        <dbReference type="ARBA" id="ARBA00061399"/>
    </source>
</evidence>
<dbReference type="PROSITE" id="PS51194">
    <property type="entry name" value="HELICASE_CTER"/>
    <property type="match status" value="1"/>
</dbReference>
<dbReference type="Gene3D" id="3.30.2060.10">
    <property type="entry name" value="Penicillin-binding protein 1b domain"/>
    <property type="match status" value="1"/>
</dbReference>
<evidence type="ECO:0000256" key="4">
    <source>
        <dbReference type="ARBA" id="ARBA00022763"/>
    </source>
</evidence>
<keyword evidence="4 13" id="KW-0227">DNA damage</keyword>
<dbReference type="GO" id="GO:0005737">
    <property type="term" value="C:cytoplasm"/>
    <property type="evidence" value="ECO:0007669"/>
    <property type="project" value="UniProtKB-SubCell"/>
</dbReference>
<evidence type="ECO:0000256" key="12">
    <source>
        <dbReference type="ARBA" id="ARBA00070128"/>
    </source>
</evidence>
<dbReference type="InterPro" id="IPR003711">
    <property type="entry name" value="CarD-like/TRCF_RID"/>
</dbReference>
<dbReference type="Pfam" id="PF02559">
    <property type="entry name" value="CarD_TRCF_RID"/>
    <property type="match status" value="1"/>
</dbReference>
<comment type="function">
    <text evidence="13">Couples transcription and DNA repair by recognizing RNA polymerase (RNAP) stalled at DNA lesions. Mediates ATP-dependent release of RNAP and its truncated transcript from the DNA, and recruitment of nucleotide excision repair machinery to the damaged site.</text>
</comment>
<dbReference type="SUPFAM" id="SSF141259">
    <property type="entry name" value="CarD-like"/>
    <property type="match status" value="1"/>
</dbReference>
<dbReference type="Pfam" id="PF00271">
    <property type="entry name" value="Helicase_C"/>
    <property type="match status" value="1"/>
</dbReference>
<dbReference type="PANTHER" id="PTHR47964:SF1">
    <property type="entry name" value="ATP-DEPENDENT DNA HELICASE HOMOLOG RECG, CHLOROPLASTIC"/>
    <property type="match status" value="1"/>
</dbReference>
<comment type="similarity">
    <text evidence="11 13">In the C-terminal section; belongs to the helicase family. RecG subfamily.</text>
</comment>
<keyword evidence="3 13" id="KW-0547">Nucleotide-binding</keyword>
<dbReference type="GO" id="GO:0016787">
    <property type="term" value="F:hydrolase activity"/>
    <property type="evidence" value="ECO:0007669"/>
    <property type="project" value="UniProtKB-KW"/>
</dbReference>
<dbReference type="SMART" id="SM01058">
    <property type="entry name" value="CarD_TRCF"/>
    <property type="match status" value="1"/>
</dbReference>
<dbReference type="SMART" id="SM00982">
    <property type="entry name" value="TRCF"/>
    <property type="match status" value="1"/>
</dbReference>
<dbReference type="InterPro" id="IPR048635">
    <property type="entry name" value="MFD_D3"/>
</dbReference>
<dbReference type="InterPro" id="IPR041471">
    <property type="entry name" value="UvrB_inter"/>
</dbReference>
<dbReference type="GO" id="GO:0003678">
    <property type="term" value="F:DNA helicase activity"/>
    <property type="evidence" value="ECO:0007669"/>
    <property type="project" value="TreeGrafter"/>
</dbReference>
<evidence type="ECO:0000256" key="13">
    <source>
        <dbReference type="HAMAP-Rule" id="MF_00969"/>
    </source>
</evidence>
<dbReference type="Pfam" id="PF21132">
    <property type="entry name" value="MFD_D3"/>
    <property type="match status" value="1"/>
</dbReference>
<dbReference type="InterPro" id="IPR011545">
    <property type="entry name" value="DEAD/DEAH_box_helicase_dom"/>
</dbReference>
<dbReference type="RefSeq" id="WP_241712191.1">
    <property type="nucleotide sequence ID" value="NZ_JALBUF010000001.1"/>
</dbReference>
<comment type="caution">
    <text evidence="16">The sequence shown here is derived from an EMBL/GenBank/DDBJ whole genome shotgun (WGS) entry which is preliminary data.</text>
</comment>
<organism evidence="16 17">
    <name type="scientific">Sulfoacidibacillus ferrooxidans</name>
    <dbReference type="NCBI Taxonomy" id="2005001"/>
    <lineage>
        <taxon>Bacteria</taxon>
        <taxon>Bacillati</taxon>
        <taxon>Bacillota</taxon>
        <taxon>Bacilli</taxon>
        <taxon>Bacillales</taxon>
        <taxon>Alicyclobacillaceae</taxon>
        <taxon>Sulfoacidibacillus</taxon>
    </lineage>
</organism>
<dbReference type="GO" id="GO:0006355">
    <property type="term" value="P:regulation of DNA-templated transcription"/>
    <property type="evidence" value="ECO:0007669"/>
    <property type="project" value="UniProtKB-UniRule"/>
</dbReference>
<name>A0A9X1V7V4_9BACL</name>
<keyword evidence="9 13" id="KW-0234">DNA repair</keyword>
<dbReference type="Gene3D" id="2.40.10.170">
    <property type="match status" value="1"/>
</dbReference>
<dbReference type="GO" id="GO:0003684">
    <property type="term" value="F:damaged DNA binding"/>
    <property type="evidence" value="ECO:0007669"/>
    <property type="project" value="InterPro"/>
</dbReference>
<dbReference type="CDD" id="cd17991">
    <property type="entry name" value="DEXHc_TRCF"/>
    <property type="match status" value="1"/>
</dbReference>
<keyword evidence="5 13" id="KW-0378">Hydrolase</keyword>
<dbReference type="GO" id="GO:0000716">
    <property type="term" value="P:transcription-coupled nucleotide-excision repair, DNA damage recognition"/>
    <property type="evidence" value="ECO:0007669"/>
    <property type="project" value="UniProtKB-UniRule"/>
</dbReference>
<evidence type="ECO:0000313" key="16">
    <source>
        <dbReference type="EMBL" id="MCI0182614.1"/>
    </source>
</evidence>
<dbReference type="PROSITE" id="PS51192">
    <property type="entry name" value="HELICASE_ATP_BIND_1"/>
    <property type="match status" value="1"/>
</dbReference>
<dbReference type="Gene3D" id="3.90.1150.50">
    <property type="entry name" value="Transcription-repair-coupling factor, D7 domain"/>
    <property type="match status" value="1"/>
</dbReference>
<dbReference type="EC" id="3.6.4.-" evidence="13"/>
<gene>
    <name evidence="13 16" type="primary">mfd</name>
    <name evidence="16" type="ORF">MM817_00879</name>
</gene>
<dbReference type="Proteomes" id="UP001139263">
    <property type="component" value="Unassembled WGS sequence"/>
</dbReference>
<protein>
    <recommendedName>
        <fullName evidence="12 13">Transcription-repair-coupling factor</fullName>
        <shortName evidence="13">TRCF</shortName>
        <ecNumber evidence="13">3.6.4.-</ecNumber>
    </recommendedName>
</protein>
<evidence type="ECO:0000259" key="14">
    <source>
        <dbReference type="PROSITE" id="PS51192"/>
    </source>
</evidence>
<evidence type="ECO:0000256" key="8">
    <source>
        <dbReference type="ARBA" id="ARBA00023125"/>
    </source>
</evidence>
<dbReference type="PANTHER" id="PTHR47964">
    <property type="entry name" value="ATP-DEPENDENT DNA HELICASE HOMOLOG RECG, CHLOROPLASTIC"/>
    <property type="match status" value="1"/>
</dbReference>
<dbReference type="Pfam" id="PF00270">
    <property type="entry name" value="DEAD"/>
    <property type="match status" value="1"/>
</dbReference>
<keyword evidence="8 13" id="KW-0238">DNA-binding</keyword>
<dbReference type="Gene3D" id="3.40.50.11140">
    <property type="match status" value="1"/>
</dbReference>
<dbReference type="Pfam" id="PF17757">
    <property type="entry name" value="UvrB_inter"/>
    <property type="match status" value="1"/>
</dbReference>
<evidence type="ECO:0000259" key="15">
    <source>
        <dbReference type="PROSITE" id="PS51194"/>
    </source>
</evidence>
<dbReference type="GO" id="GO:0005524">
    <property type="term" value="F:ATP binding"/>
    <property type="evidence" value="ECO:0007669"/>
    <property type="project" value="UniProtKB-UniRule"/>
</dbReference>
<evidence type="ECO:0000256" key="9">
    <source>
        <dbReference type="ARBA" id="ARBA00023204"/>
    </source>
</evidence>
<evidence type="ECO:0000313" key="17">
    <source>
        <dbReference type="Proteomes" id="UP001139263"/>
    </source>
</evidence>
<comment type="similarity">
    <text evidence="10 13">In the N-terminal section; belongs to the UvrB family.</text>
</comment>
<dbReference type="Gene3D" id="3.40.50.11180">
    <property type="match status" value="1"/>
</dbReference>
<keyword evidence="6" id="KW-0347">Helicase</keyword>
<proteinExistence type="inferred from homology"/>
<dbReference type="InterPro" id="IPR037235">
    <property type="entry name" value="TRCF-like_C_D7"/>
</dbReference>
<sequence length="1176" mass="133191">MQEIVHYFSEIDDVMMLRKGLVKKGAQQVVVGLDSSARHLLYASLALTEGQIVIVTHSMQVAETIVAEVGEWLGDWPIYLFPERELSHSDFVAYSPELAALRMETLAALHMGTAKVVVTTIRALRQATLPKSALHEHLLHVVLGQQVALQHILHTLVSLGYERADMVETRGQFSVRGGIVDVYPLFGQATRLEWFDDEIDSIRYFDAETQRSSDQIKEVTIWPVRELIASLSQMTAVADRMEAEMNTYVSKLDAADVAENVQKHVGHDIARMREGIHFPGLIRYANRFYHEHYAFQDYISQDAVMIYDEPSRLRETMERISREEMEWTTAALEHGEMLPGLIDEIYVDSLFHGSSQRQVFVTLLPRQIPGASGASMVNFTVRSMPLFHGQLPLLKTELGRFQKTHQHVVFLAGNEERAERLLHVLEDFSIDVERRTHFDSRAECPTLMIGGISSGFELPAARLVIITENEIFVNRRRARKVRSDASEATRIKSYQDLNIGDFVVHSSHGIAEYMGIETLEIGGVHRDYLNLRYAGNDKLYVPIDQIHLIQKYLGSEEKEPRVHHLGGSDWTRTKSKVQKTVRDIAQDLIKLYAKRESAPGYAFKSDTEWQRDFESMFAYEETPDQLRAIEDIKKDMEKSRPMDRLLCGDVGYGKTEVAIRAASKAVFDGKQVAVLVPTTILAQQHYETFRERFAGFPVTIEVLSRFRTKGETTKVLEGIEKGIVDIVIGTHRLLQKNIKFKDLGLLIVDEEQRFGVTHKEKLKQLRANVDCLTLTATPIPRTLHMSMVGVRDLSVIETPPENRFPVQTYVVEYNDALLREAIEREIGRGGQVYVLYNQVNNIQSIADRVARLVPEARVGIGHGQMAEDELERAMLDFLQGETDVLVSTTIIETGLDIPNVNTLIVFHANRMGLSQLYQLRGRVGRSNRIAYAYFTYQPDKVLSEVAEKRLQAIKEFTELGSGFKIAMRDLAIRGAGNILGAEQHGHIGAVGFDMYTEMLAEAVRELRGEVVEEKADPIVEITVDAFLPETYVAEPSQKVELYKKMIACRTLDEVADLRDEIEDRFGTMPEQVENLLSVAKIRAYAIQYDLASVVKKGTDIHISIRPDSKKGITGESVLELIKLFPKRMGMKSNNGLYLLMVEGRGIGEQDVLQMVLRILEHLGKLMDKQEELQNVQ</sequence>
<reference evidence="16" key="1">
    <citation type="submission" date="2022-03" db="EMBL/GenBank/DDBJ databases">
        <title>Draft Genome Sequence of Firmicute Strain S0AB, a Heterotrophic Iron/Sulfur-Oxidizing Extreme Acidophile.</title>
        <authorList>
            <person name="Vergara E."/>
            <person name="Pakostova E."/>
            <person name="Johnson D.B."/>
            <person name="Holmes D.S."/>
        </authorList>
    </citation>
    <scope>NUCLEOTIDE SEQUENCE</scope>
    <source>
        <strain evidence="16">S0AB</strain>
    </source>
</reference>
<feature type="domain" description="Helicase C-terminal" evidence="15">
    <location>
        <begin position="813"/>
        <end position="971"/>
    </location>
</feature>